<dbReference type="Gene3D" id="3.40.50.850">
    <property type="entry name" value="Isochorismatase-like"/>
    <property type="match status" value="1"/>
</dbReference>
<dbReference type="InterPro" id="IPR000868">
    <property type="entry name" value="Isochorismatase-like_dom"/>
</dbReference>
<dbReference type="InterPro" id="IPR050993">
    <property type="entry name" value="Isochorismatase_domain"/>
</dbReference>
<sequence length="177" mass="18798">MPLIDPARSLLLIIDVQVRLMPVIADGAGILANTGRLAAAAHRLDVPILVTEQNAGGLGPTVPELAPEPGTAFPKMSFSATRTPGFLEGLPADRDLVVTGCEAHICVLQTVLGLLEAGRRACVVCDAVGSRRTESRAAALTRMAAHGAEIVTTEMVVFEWLGTARHPRFREIMTLIK</sequence>
<organism evidence="2 3">
    <name type="scientific">Methylobacterium oryzae CBMB20</name>
    <dbReference type="NCBI Taxonomy" id="693986"/>
    <lineage>
        <taxon>Bacteria</taxon>
        <taxon>Pseudomonadati</taxon>
        <taxon>Pseudomonadota</taxon>
        <taxon>Alphaproteobacteria</taxon>
        <taxon>Hyphomicrobiales</taxon>
        <taxon>Methylobacteriaceae</taxon>
        <taxon>Methylobacterium</taxon>
    </lineage>
</organism>
<accession>A0A089QCK9</accession>
<reference evidence="2 3" key="1">
    <citation type="journal article" date="2014" name="PLoS ONE">
        <title>Genome Information of Methylobacterium oryzae, a Plant-Probiotic Methylotroph in the Phyllosphere.</title>
        <authorList>
            <person name="Kwak M.J."/>
            <person name="Jeong H."/>
            <person name="Madhaiyan M."/>
            <person name="Lee Y."/>
            <person name="Sa T.M."/>
            <person name="Oh T.K."/>
            <person name="Kim J.F."/>
        </authorList>
    </citation>
    <scope>NUCLEOTIDE SEQUENCE [LARGE SCALE GENOMIC DNA]</scope>
    <source>
        <strain evidence="2 3">CBMB20</strain>
    </source>
</reference>
<dbReference type="Pfam" id="PF00857">
    <property type="entry name" value="Isochorismatase"/>
    <property type="match status" value="1"/>
</dbReference>
<keyword evidence="3" id="KW-1185">Reference proteome</keyword>
<evidence type="ECO:0000313" key="2">
    <source>
        <dbReference type="EMBL" id="AIQ92319.1"/>
    </source>
</evidence>
<feature type="domain" description="Isochorismatase-like" evidence="1">
    <location>
        <begin position="9"/>
        <end position="154"/>
    </location>
</feature>
<keyword evidence="2" id="KW-0378">Hydrolase</keyword>
<dbReference type="eggNOG" id="COG1335">
    <property type="taxonomic scope" value="Bacteria"/>
</dbReference>
<gene>
    <name evidence="2" type="ORF">MOC_4564</name>
</gene>
<dbReference type="EMBL" id="CP003811">
    <property type="protein sequence ID" value="AIQ92319.1"/>
    <property type="molecule type" value="Genomic_DNA"/>
</dbReference>
<proteinExistence type="predicted"/>
<dbReference type="KEGG" id="mor:MOC_4564"/>
<dbReference type="Proteomes" id="UP000029492">
    <property type="component" value="Chromosome"/>
</dbReference>
<protein>
    <submittedName>
        <fullName evidence="2">Isochorismatase hydrolase</fullName>
    </submittedName>
</protein>
<dbReference type="AlphaFoldDB" id="A0A089QCK9"/>
<dbReference type="InterPro" id="IPR036380">
    <property type="entry name" value="Isochorismatase-like_sf"/>
</dbReference>
<name>A0A089QCK9_9HYPH</name>
<dbReference type="PANTHER" id="PTHR14119">
    <property type="entry name" value="HYDROLASE"/>
    <property type="match status" value="1"/>
</dbReference>
<dbReference type="GO" id="GO:0016787">
    <property type="term" value="F:hydrolase activity"/>
    <property type="evidence" value="ECO:0007669"/>
    <property type="project" value="UniProtKB-KW"/>
</dbReference>
<dbReference type="PANTHER" id="PTHR14119:SF3">
    <property type="entry name" value="ISOCHORISMATASE DOMAIN-CONTAINING PROTEIN 2"/>
    <property type="match status" value="1"/>
</dbReference>
<dbReference type="HOGENOM" id="CLU_066901_0_1_5"/>
<dbReference type="STRING" id="693986.MOC_4564"/>
<evidence type="ECO:0000313" key="3">
    <source>
        <dbReference type="Proteomes" id="UP000029492"/>
    </source>
</evidence>
<dbReference type="SUPFAM" id="SSF52499">
    <property type="entry name" value="Isochorismatase-like hydrolases"/>
    <property type="match status" value="1"/>
</dbReference>
<evidence type="ECO:0000259" key="1">
    <source>
        <dbReference type="Pfam" id="PF00857"/>
    </source>
</evidence>
<dbReference type="RefSeq" id="WP_043759261.1">
    <property type="nucleotide sequence ID" value="NZ_CP003811.1"/>
</dbReference>